<evidence type="ECO:0000313" key="3">
    <source>
        <dbReference type="Proteomes" id="UP001375240"/>
    </source>
</evidence>
<accession>A0AAV9V5C0</accession>
<gene>
    <name evidence="2" type="ORF">TWF696_004076</name>
</gene>
<keyword evidence="1" id="KW-0175">Coiled coil</keyword>
<sequence>MATTIQHACNRESGADSEPSANINVFIHDANNVAAIQNARVQRKRAEEAARRRVEEMEAAAKELASEVVDKEKAQQDLIALRSKHNTLNSQYASLNNTLLARNEELAKANKEIEKLKEEMRQAEITTNNEKANLQAQAKRDIEKIKAEKQQAENNTNSVIASMRMQAQMGKLTATMLRVD</sequence>
<reference evidence="2 3" key="1">
    <citation type="submission" date="2019-10" db="EMBL/GenBank/DDBJ databases">
        <authorList>
            <person name="Palmer J.M."/>
        </authorList>
    </citation>
    <scope>NUCLEOTIDE SEQUENCE [LARGE SCALE GENOMIC DNA]</scope>
    <source>
        <strain evidence="2 3">TWF696</strain>
    </source>
</reference>
<feature type="coiled-coil region" evidence="1">
    <location>
        <begin position="36"/>
        <end position="162"/>
    </location>
</feature>
<name>A0AAV9V5C0_9PEZI</name>
<dbReference type="Proteomes" id="UP001375240">
    <property type="component" value="Unassembled WGS sequence"/>
</dbReference>
<protein>
    <submittedName>
        <fullName evidence="2">Uncharacterized protein</fullName>
    </submittedName>
</protein>
<evidence type="ECO:0000313" key="2">
    <source>
        <dbReference type="EMBL" id="KAK6354948.1"/>
    </source>
</evidence>
<keyword evidence="3" id="KW-1185">Reference proteome</keyword>
<proteinExistence type="predicted"/>
<dbReference type="EMBL" id="JAVHNQ010000002">
    <property type="protein sequence ID" value="KAK6354948.1"/>
    <property type="molecule type" value="Genomic_DNA"/>
</dbReference>
<organism evidence="2 3">
    <name type="scientific">Orbilia brochopaga</name>
    <dbReference type="NCBI Taxonomy" id="3140254"/>
    <lineage>
        <taxon>Eukaryota</taxon>
        <taxon>Fungi</taxon>
        <taxon>Dikarya</taxon>
        <taxon>Ascomycota</taxon>
        <taxon>Pezizomycotina</taxon>
        <taxon>Orbiliomycetes</taxon>
        <taxon>Orbiliales</taxon>
        <taxon>Orbiliaceae</taxon>
        <taxon>Orbilia</taxon>
    </lineage>
</organism>
<evidence type="ECO:0000256" key="1">
    <source>
        <dbReference type="SAM" id="Coils"/>
    </source>
</evidence>
<dbReference type="AlphaFoldDB" id="A0AAV9V5C0"/>
<comment type="caution">
    <text evidence="2">The sequence shown here is derived from an EMBL/GenBank/DDBJ whole genome shotgun (WGS) entry which is preliminary data.</text>
</comment>